<dbReference type="FunFam" id="2.120.10.90:FF:000005">
    <property type="entry name" value="DNA topoisomerase 4 subunit A"/>
    <property type="match status" value="1"/>
</dbReference>
<reference evidence="12 13" key="1">
    <citation type="submission" date="2019-03" db="EMBL/GenBank/DDBJ databases">
        <title>Porphyromonas levii Isolated from the Uterus of Dairy Cows.</title>
        <authorList>
            <person name="Francis A.M."/>
        </authorList>
    </citation>
    <scope>NUCLEOTIDE SEQUENCE [LARGE SCALE GENOMIC DNA]</scope>
    <source>
        <strain evidence="12 13">AF5678</strain>
    </source>
</reference>
<dbReference type="GO" id="GO:0003677">
    <property type="term" value="F:DNA binding"/>
    <property type="evidence" value="ECO:0007669"/>
    <property type="project" value="UniProtKB-UniRule"/>
</dbReference>
<evidence type="ECO:0000256" key="10">
    <source>
        <dbReference type="PROSITE-ProRule" id="PRU01384"/>
    </source>
</evidence>
<dbReference type="NCBIfam" id="TIGR01063">
    <property type="entry name" value="gyrA"/>
    <property type="match status" value="1"/>
</dbReference>
<dbReference type="InterPro" id="IPR002205">
    <property type="entry name" value="Topo_IIA_dom_A"/>
</dbReference>
<dbReference type="Gene3D" id="3.90.199.10">
    <property type="entry name" value="Topoisomerase II, domain 5"/>
    <property type="match status" value="1"/>
</dbReference>
<dbReference type="PANTHER" id="PTHR43493">
    <property type="entry name" value="DNA GYRASE/TOPOISOMERASE SUBUNIT A"/>
    <property type="match status" value="1"/>
</dbReference>
<dbReference type="EC" id="5.6.2.2" evidence="9"/>
<sequence length="858" mass="95905">MQEELKQGGKIIEVNLEEQMKSAYIDYAMSVIVSRALPDVRDGFKPVHRRILYGMNELGNTPDKAYKKCARTVGDVMGKYHPHGDSSIYMALVRLAQEWSMRYTLVDPHGNFGSVDGDGPAAMRYTESRLAPLAMEMLADINKETVDMVPNYDDSTTEPSVLPTRIPNLLVNGASGIAVGMATNMAPHNLTEVMQGALAYIEKRGDITIDELMEYIKAPDFPTGGTIYGYQGVKDAFHTGRGRIVIRGKAEIEVVGQHEQIIITEIPYNVIKKDLVKSIADLATSKKIEGIANVQDESSGKIGMRIVVDVKRDANAGVVLNKLYKYTTLQSSFSVNNIALVDGRPKLLNLKDLIGEFVKHRHEVVTRRTIFDLRKAEERLHILEGRIIAADNIDEVVAIIKASQRQTEAIEKLMARFSLSQIQARSIVEMRLGQLTGMELDKLRAEYYEVTQKVAYYKEILADENILYGVISDEIQEIIDKYGDARKCDIVYATADMNPEDFYSDDDMVITISHFGYIKRTPLVDFRAQSRGGVGAKGSDTREEDFVEYIYSASMHATLMFFTDQGRCYWLRVFEIPEGAKNAKGRAIQNLLNLEPNSSITAVLRVKNLTTDEDFVNSHYLTFFTKEGLVRKSRLKDFSRPRQSGIIAIKLRDEDKVVSVMLSNGKCDFVIGSKHGRAVRFSESVLRPLGRSSMGVRGMRLADSLDEVVGAVSIKHPEEETILVISENGYGKRSYLEDYPLRNRGGKGVITLKVTEKTGELVSIHSVTDEHDIMIINKSGVTIRTSMKNIAIIGRNTQGVKLINLSKRGDEIASTCRVLSEEEPEEEDLSEGVFVEDGIEEVDGVDVDVNEEDDEDKD</sequence>
<dbReference type="Pfam" id="PF00521">
    <property type="entry name" value="DNA_topoisoIV"/>
    <property type="match status" value="1"/>
</dbReference>
<evidence type="ECO:0000313" key="13">
    <source>
        <dbReference type="Proteomes" id="UP000297225"/>
    </source>
</evidence>
<comment type="subunit">
    <text evidence="8">Heterotetramer composed of ParC and ParE.</text>
</comment>
<keyword evidence="4 9" id="KW-0067">ATP-binding</keyword>
<evidence type="ECO:0000256" key="7">
    <source>
        <dbReference type="ARBA" id="ARBA00023235"/>
    </source>
</evidence>
<dbReference type="GO" id="GO:0006261">
    <property type="term" value="P:DNA-templated DNA replication"/>
    <property type="evidence" value="ECO:0007669"/>
    <property type="project" value="UniProtKB-UniRule"/>
</dbReference>
<dbReference type="InterPro" id="IPR035516">
    <property type="entry name" value="Gyrase/topoIV_suA_C"/>
</dbReference>
<evidence type="ECO:0000313" key="12">
    <source>
        <dbReference type="EMBL" id="TFH96330.1"/>
    </source>
</evidence>
<dbReference type="GO" id="GO:0009330">
    <property type="term" value="C:DNA topoisomerase type II (double strand cut, ATP-hydrolyzing) complex"/>
    <property type="evidence" value="ECO:0007669"/>
    <property type="project" value="TreeGrafter"/>
</dbReference>
<evidence type="ECO:0000256" key="4">
    <source>
        <dbReference type="ARBA" id="ARBA00022840"/>
    </source>
</evidence>
<proteinExistence type="inferred from homology"/>
<dbReference type="InterPro" id="IPR006691">
    <property type="entry name" value="GyrA/parC_rep"/>
</dbReference>
<dbReference type="FunFam" id="1.10.268.10:FF:000001">
    <property type="entry name" value="DNA gyrase subunit A"/>
    <property type="match status" value="1"/>
</dbReference>
<dbReference type="SUPFAM" id="SSF56719">
    <property type="entry name" value="Type II DNA topoisomerase"/>
    <property type="match status" value="1"/>
</dbReference>
<evidence type="ECO:0000256" key="9">
    <source>
        <dbReference type="HAMAP-Rule" id="MF_01897"/>
    </source>
</evidence>
<feature type="active site" description="O-(5'-phospho-DNA)-tyrosine intermediate" evidence="9 10">
    <location>
        <position position="125"/>
    </location>
</feature>
<keyword evidence="6 9" id="KW-0238">DNA-binding</keyword>
<dbReference type="InterPro" id="IPR013757">
    <property type="entry name" value="Topo_IIA_A_a_sf"/>
</dbReference>
<evidence type="ECO:0000256" key="5">
    <source>
        <dbReference type="ARBA" id="ARBA00023029"/>
    </source>
</evidence>
<dbReference type="InterPro" id="IPR013760">
    <property type="entry name" value="Topo_IIA-like_dom_sf"/>
</dbReference>
<dbReference type="GO" id="GO:0005524">
    <property type="term" value="F:ATP binding"/>
    <property type="evidence" value="ECO:0007669"/>
    <property type="project" value="UniProtKB-UniRule"/>
</dbReference>
<comment type="caution">
    <text evidence="9">Lacks conserved residue(s) required for the propagation of feature annotation.</text>
</comment>
<dbReference type="RefSeq" id="WP_134849650.1">
    <property type="nucleotide sequence ID" value="NZ_CP197400.1"/>
</dbReference>
<keyword evidence="13" id="KW-1185">Reference proteome</keyword>
<evidence type="ECO:0000256" key="1">
    <source>
        <dbReference type="ARBA" id="ARBA00000185"/>
    </source>
</evidence>
<dbReference type="CDD" id="cd00187">
    <property type="entry name" value="TOP4c"/>
    <property type="match status" value="1"/>
</dbReference>
<comment type="function">
    <text evidence="9">A type II topoisomerase that negatively supercoils closed circular double-stranded (ds) DNA in an ATP-dependent manner to modulate DNA topology and maintain chromosomes in an underwound state. Negative supercoiling favors strand separation, and DNA replication, transcription, recombination and repair, all of which involve strand separation. Also able to catalyze the interconversion of other topological isomers of dsDNA rings, including catenanes and knotted rings. Type II topoisomerases break and join 2 DNA strands simultaneously in an ATP-dependent manner.</text>
</comment>
<dbReference type="Pfam" id="PF03989">
    <property type="entry name" value="DNA_gyraseA_C"/>
    <property type="match status" value="6"/>
</dbReference>
<dbReference type="FunFam" id="3.90.199.10:FF:000001">
    <property type="entry name" value="DNA gyrase subunit A"/>
    <property type="match status" value="1"/>
</dbReference>
<gene>
    <name evidence="9 12" type="primary">gyrA</name>
    <name evidence="12" type="ORF">E4P47_02550</name>
</gene>
<dbReference type="NCBIfam" id="NF004044">
    <property type="entry name" value="PRK05561.1"/>
    <property type="match status" value="1"/>
</dbReference>
<dbReference type="InterPro" id="IPR050220">
    <property type="entry name" value="Type_II_DNA_Topoisomerases"/>
</dbReference>
<evidence type="ECO:0000256" key="8">
    <source>
        <dbReference type="ARBA" id="ARBA00063644"/>
    </source>
</evidence>
<comment type="subunit">
    <text evidence="9">Heterotetramer, composed of two GyrA and two GyrB chains. In the heterotetramer, GyrA contains the active site tyrosine that forms a transient covalent intermediate with DNA, while GyrB binds cofactors and catalyzes ATP hydrolysis.</text>
</comment>
<keyword evidence="5 9" id="KW-0799">Topoisomerase</keyword>
<keyword evidence="7 9" id="KW-0413">Isomerase</keyword>
<dbReference type="HAMAP" id="MF_01897">
    <property type="entry name" value="GyrA"/>
    <property type="match status" value="1"/>
</dbReference>
<dbReference type="Gene3D" id="2.120.10.90">
    <property type="entry name" value="DNA gyrase/topoisomerase IV, subunit A, C-terminal"/>
    <property type="match status" value="1"/>
</dbReference>
<comment type="similarity">
    <text evidence="2 9">Belongs to the type II topoisomerase GyrA/ParC subunit family.</text>
</comment>
<dbReference type="AlphaFoldDB" id="A0A4Y8WQM3"/>
<dbReference type="GO" id="GO:0005694">
    <property type="term" value="C:chromosome"/>
    <property type="evidence" value="ECO:0007669"/>
    <property type="project" value="InterPro"/>
</dbReference>
<organism evidence="12 13">
    <name type="scientific">Porphyromonas levii</name>
    <dbReference type="NCBI Taxonomy" id="28114"/>
    <lineage>
        <taxon>Bacteria</taxon>
        <taxon>Pseudomonadati</taxon>
        <taxon>Bacteroidota</taxon>
        <taxon>Bacteroidia</taxon>
        <taxon>Bacteroidales</taxon>
        <taxon>Porphyromonadaceae</taxon>
        <taxon>Porphyromonas</taxon>
    </lineage>
</organism>
<dbReference type="STRING" id="1122973.GCA_000379925_01186"/>
<dbReference type="GO" id="GO:0005737">
    <property type="term" value="C:cytoplasm"/>
    <property type="evidence" value="ECO:0007669"/>
    <property type="project" value="UniProtKB-SubCell"/>
</dbReference>
<keyword evidence="3 9" id="KW-0547">Nucleotide-binding</keyword>
<comment type="miscellaneous">
    <text evidence="9">Few gyrases are as efficient as E.coli at forming negative supercoils. Not all organisms have 2 type II topoisomerases; in organisms with a single type II topoisomerase this enzyme also has to decatenate newly replicated chromosomes.</text>
</comment>
<name>A0A4Y8WQM3_9PORP</name>
<dbReference type="InterPro" id="IPR005743">
    <property type="entry name" value="GyrA"/>
</dbReference>
<dbReference type="Proteomes" id="UP000297225">
    <property type="component" value="Unassembled WGS sequence"/>
</dbReference>
<dbReference type="PROSITE" id="PS52040">
    <property type="entry name" value="TOPO_IIA"/>
    <property type="match status" value="1"/>
</dbReference>
<dbReference type="InterPro" id="IPR013758">
    <property type="entry name" value="Topo_IIA_A/C_ab"/>
</dbReference>
<evidence type="ECO:0000259" key="11">
    <source>
        <dbReference type="PROSITE" id="PS52040"/>
    </source>
</evidence>
<protein>
    <recommendedName>
        <fullName evidence="9">DNA gyrase subunit A</fullName>
        <ecNumber evidence="9">5.6.2.2</ecNumber>
    </recommendedName>
</protein>
<comment type="subcellular location">
    <subcellularLocation>
        <location evidence="9">Cytoplasm</location>
    </subcellularLocation>
</comment>
<dbReference type="GO" id="GO:0006265">
    <property type="term" value="P:DNA topological change"/>
    <property type="evidence" value="ECO:0007669"/>
    <property type="project" value="UniProtKB-UniRule"/>
</dbReference>
<evidence type="ECO:0000256" key="2">
    <source>
        <dbReference type="ARBA" id="ARBA00008263"/>
    </source>
</evidence>
<dbReference type="FunFam" id="3.30.1360.40:FF:000002">
    <property type="entry name" value="DNA gyrase subunit A"/>
    <property type="match status" value="1"/>
</dbReference>
<comment type="catalytic activity">
    <reaction evidence="1 9 10">
        <text>ATP-dependent breakage, passage and rejoining of double-stranded DNA.</text>
        <dbReference type="EC" id="5.6.2.2"/>
    </reaction>
</comment>
<dbReference type="Gene3D" id="3.30.1360.40">
    <property type="match status" value="1"/>
</dbReference>
<dbReference type="Gene3D" id="1.10.268.10">
    <property type="entry name" value="Topoisomerase, domain 3"/>
    <property type="match status" value="1"/>
</dbReference>
<dbReference type="SMART" id="SM00434">
    <property type="entry name" value="TOP4c"/>
    <property type="match status" value="1"/>
</dbReference>
<evidence type="ECO:0000256" key="3">
    <source>
        <dbReference type="ARBA" id="ARBA00022741"/>
    </source>
</evidence>
<dbReference type="EMBL" id="SPNC01000023">
    <property type="protein sequence ID" value="TFH96330.1"/>
    <property type="molecule type" value="Genomic_DNA"/>
</dbReference>
<accession>A0A4Y8WQM3</accession>
<dbReference type="OrthoDB" id="9806486at2"/>
<dbReference type="GO" id="GO:0034335">
    <property type="term" value="F:DNA negative supercoiling activity"/>
    <property type="evidence" value="ECO:0007669"/>
    <property type="project" value="UniProtKB-ARBA"/>
</dbReference>
<dbReference type="PANTHER" id="PTHR43493:SF5">
    <property type="entry name" value="DNA GYRASE SUBUNIT A, CHLOROPLASTIC_MITOCHONDRIAL"/>
    <property type="match status" value="1"/>
</dbReference>
<comment type="caution">
    <text evidence="12">The sequence shown here is derived from an EMBL/GenBank/DDBJ whole genome shotgun (WGS) entry which is preliminary data.</text>
</comment>
<feature type="domain" description="Topo IIA-type catalytic" evidence="11">
    <location>
        <begin position="37"/>
        <end position="502"/>
    </location>
</feature>
<dbReference type="NCBIfam" id="NF004043">
    <property type="entry name" value="PRK05560.1"/>
    <property type="match status" value="1"/>
</dbReference>
<dbReference type="SUPFAM" id="SSF101904">
    <property type="entry name" value="GyrA/ParC C-terminal domain-like"/>
    <property type="match status" value="1"/>
</dbReference>
<keyword evidence="9" id="KW-0963">Cytoplasm</keyword>
<evidence type="ECO:0000256" key="6">
    <source>
        <dbReference type="ARBA" id="ARBA00023125"/>
    </source>
</evidence>